<proteinExistence type="predicted"/>
<evidence type="ECO:0000313" key="3">
    <source>
        <dbReference type="Proteomes" id="UP000256964"/>
    </source>
</evidence>
<protein>
    <submittedName>
        <fullName evidence="2">Uncharacterized protein</fullName>
    </submittedName>
</protein>
<keyword evidence="3" id="KW-1185">Reference proteome</keyword>
<evidence type="ECO:0000313" key="2">
    <source>
        <dbReference type="EMBL" id="RDX48087.1"/>
    </source>
</evidence>
<dbReference type="EMBL" id="KZ857414">
    <property type="protein sequence ID" value="RDX48087.1"/>
    <property type="molecule type" value="Genomic_DNA"/>
</dbReference>
<sequence>MMATYSPYRQHPTGPSSRGEPSILAIRRMPRQDPYALERGELNRARRAGRWHRTLCARHRRVPLHLRLSSSLWGMRREITVEGRRMYAESVRDDCGVPGVHTALHERRRVVQHVRGDTATAETCSSSRMRCRTRMRMSTMISLYCADTPGDEIWNTATGVCAMVRRERRSMIVSQVLIVKVMILTEVRCPRLAHLRSTSARGPPPLRASLLPRRESRFQMFRFASVRREDHQRV</sequence>
<dbReference type="Proteomes" id="UP000256964">
    <property type="component" value="Unassembled WGS sequence"/>
</dbReference>
<accession>A0A371D6C5</accession>
<organism evidence="2 3">
    <name type="scientific">Lentinus brumalis</name>
    <dbReference type="NCBI Taxonomy" id="2498619"/>
    <lineage>
        <taxon>Eukaryota</taxon>
        <taxon>Fungi</taxon>
        <taxon>Dikarya</taxon>
        <taxon>Basidiomycota</taxon>
        <taxon>Agaricomycotina</taxon>
        <taxon>Agaricomycetes</taxon>
        <taxon>Polyporales</taxon>
        <taxon>Polyporaceae</taxon>
        <taxon>Lentinus</taxon>
    </lineage>
</organism>
<reference evidence="2 3" key="1">
    <citation type="journal article" date="2018" name="Biotechnol. Biofuels">
        <title>Integrative visual omics of the white-rot fungus Polyporus brumalis exposes the biotechnological potential of its oxidative enzymes for delignifying raw plant biomass.</title>
        <authorList>
            <person name="Miyauchi S."/>
            <person name="Rancon A."/>
            <person name="Drula E."/>
            <person name="Hage H."/>
            <person name="Chaduli D."/>
            <person name="Favel A."/>
            <person name="Grisel S."/>
            <person name="Henrissat B."/>
            <person name="Herpoel-Gimbert I."/>
            <person name="Ruiz-Duenas F.J."/>
            <person name="Chevret D."/>
            <person name="Hainaut M."/>
            <person name="Lin J."/>
            <person name="Wang M."/>
            <person name="Pangilinan J."/>
            <person name="Lipzen A."/>
            <person name="Lesage-Meessen L."/>
            <person name="Navarro D."/>
            <person name="Riley R."/>
            <person name="Grigoriev I.V."/>
            <person name="Zhou S."/>
            <person name="Raouche S."/>
            <person name="Rosso M.N."/>
        </authorList>
    </citation>
    <scope>NUCLEOTIDE SEQUENCE [LARGE SCALE GENOMIC DNA]</scope>
    <source>
        <strain evidence="2 3">BRFM 1820</strain>
    </source>
</reference>
<dbReference type="AlphaFoldDB" id="A0A371D6C5"/>
<name>A0A371D6C5_9APHY</name>
<gene>
    <name evidence="2" type="ORF">OH76DRAFT_697475</name>
</gene>
<evidence type="ECO:0000256" key="1">
    <source>
        <dbReference type="SAM" id="MobiDB-lite"/>
    </source>
</evidence>
<feature type="region of interest" description="Disordered" evidence="1">
    <location>
        <begin position="1"/>
        <end position="21"/>
    </location>
</feature>